<feature type="region of interest" description="Disordered" evidence="10">
    <location>
        <begin position="4346"/>
        <end position="4415"/>
    </location>
</feature>
<evidence type="ECO:0000259" key="14">
    <source>
        <dbReference type="Pfam" id="PF23188"/>
    </source>
</evidence>
<dbReference type="Pfam" id="PF12166">
    <property type="entry name" value="Piezo_cap"/>
    <property type="match status" value="1"/>
</dbReference>
<feature type="domain" description="Piezo non-specific cation channel cap" evidence="12">
    <location>
        <begin position="7738"/>
        <end position="7813"/>
    </location>
</feature>
<feature type="region of interest" description="Disordered" evidence="10">
    <location>
        <begin position="1165"/>
        <end position="1215"/>
    </location>
</feature>
<keyword evidence="6 11" id="KW-1133">Transmembrane helix</keyword>
<feature type="compositionally biased region" description="Basic and acidic residues" evidence="10">
    <location>
        <begin position="2236"/>
        <end position="2261"/>
    </location>
</feature>
<feature type="compositionally biased region" description="Basic residues" evidence="10">
    <location>
        <begin position="241"/>
        <end position="252"/>
    </location>
</feature>
<feature type="transmembrane region" description="Helical" evidence="11">
    <location>
        <begin position="7331"/>
        <end position="7350"/>
    </location>
</feature>
<feature type="region of interest" description="Disordered" evidence="10">
    <location>
        <begin position="696"/>
        <end position="790"/>
    </location>
</feature>
<dbReference type="InterPro" id="IPR031805">
    <property type="entry name" value="Piezo_TM25-28"/>
</dbReference>
<feature type="region of interest" description="Disordered" evidence="10">
    <location>
        <begin position="4071"/>
        <end position="4290"/>
    </location>
</feature>
<feature type="region of interest" description="Disordered" evidence="10">
    <location>
        <begin position="3517"/>
        <end position="3590"/>
    </location>
</feature>
<feature type="domain" description="Piezo TM1-24" evidence="15">
    <location>
        <begin position="3139"/>
        <end position="3228"/>
    </location>
</feature>
<feature type="compositionally biased region" description="Low complexity" evidence="10">
    <location>
        <begin position="1095"/>
        <end position="1109"/>
    </location>
</feature>
<feature type="compositionally biased region" description="Basic and acidic residues" evidence="10">
    <location>
        <begin position="4894"/>
        <end position="4916"/>
    </location>
</feature>
<reference evidence="17" key="1">
    <citation type="journal article" date="2021" name="Evol. Appl.">
        <title>The genome of the Pyrenean desman and the effects of bottlenecks and inbreeding on the genomic landscape of an endangered species.</title>
        <authorList>
            <person name="Escoda L."/>
            <person name="Castresana J."/>
        </authorList>
    </citation>
    <scope>NUCLEOTIDE SEQUENCE</scope>
    <source>
        <strain evidence="17">IBE-C5619</strain>
    </source>
</reference>
<feature type="domain" description="Piezo TM25-28" evidence="13">
    <location>
        <begin position="5633"/>
        <end position="5715"/>
    </location>
</feature>
<feature type="region of interest" description="Disordered" evidence="10">
    <location>
        <begin position="7227"/>
        <end position="7288"/>
    </location>
</feature>
<feature type="compositionally biased region" description="Low complexity" evidence="10">
    <location>
        <begin position="899"/>
        <end position="920"/>
    </location>
</feature>
<feature type="compositionally biased region" description="Polar residues" evidence="10">
    <location>
        <begin position="4280"/>
        <end position="4290"/>
    </location>
</feature>
<feature type="region of interest" description="Disordered" evidence="10">
    <location>
        <begin position="5961"/>
        <end position="5983"/>
    </location>
</feature>
<feature type="compositionally biased region" description="Basic and acidic residues" evidence="10">
    <location>
        <begin position="5061"/>
        <end position="5075"/>
    </location>
</feature>
<feature type="domain" description="Piezo TM1-24" evidence="15">
    <location>
        <begin position="1580"/>
        <end position="1650"/>
    </location>
</feature>
<feature type="domain" description="Piezo TM25-28" evidence="13">
    <location>
        <begin position="5826"/>
        <end position="5859"/>
    </location>
</feature>
<feature type="transmembrane region" description="Helical" evidence="11">
    <location>
        <begin position="1586"/>
        <end position="1604"/>
    </location>
</feature>
<dbReference type="PANTHER" id="PTHR47049">
    <property type="entry name" value="PIEZO-TYPE MECHANOSENSITIVE ION CHANNEL HOMOLOG"/>
    <property type="match status" value="1"/>
</dbReference>
<feature type="domain" description="Piezo TM1-24" evidence="15">
    <location>
        <begin position="3845"/>
        <end position="3886"/>
    </location>
</feature>
<feature type="domain" description="Piezo TM25-28" evidence="13">
    <location>
        <begin position="6462"/>
        <end position="6518"/>
    </location>
</feature>
<evidence type="ECO:0000259" key="13">
    <source>
        <dbReference type="Pfam" id="PF15917"/>
    </source>
</evidence>
<evidence type="ECO:0000256" key="2">
    <source>
        <dbReference type="ARBA" id="ARBA00007821"/>
    </source>
</evidence>
<dbReference type="InterPro" id="IPR027272">
    <property type="entry name" value="Piezo"/>
</dbReference>
<feature type="region of interest" description="Disordered" evidence="10">
    <location>
        <begin position="2658"/>
        <end position="2761"/>
    </location>
</feature>
<feature type="compositionally biased region" description="Polar residues" evidence="10">
    <location>
        <begin position="6564"/>
        <end position="6577"/>
    </location>
</feature>
<feature type="compositionally biased region" description="Pro residues" evidence="10">
    <location>
        <begin position="2878"/>
        <end position="2888"/>
    </location>
</feature>
<feature type="region of interest" description="Disordered" evidence="10">
    <location>
        <begin position="2015"/>
        <end position="2062"/>
    </location>
</feature>
<dbReference type="Pfam" id="PF24871">
    <property type="entry name" value="Piezo_TM1-24"/>
    <property type="match status" value="6"/>
</dbReference>
<dbReference type="Pfam" id="PF24874">
    <property type="entry name" value="Piezo_THU9_anchor"/>
    <property type="match status" value="1"/>
</dbReference>
<feature type="region of interest" description="Disordered" evidence="10">
    <location>
        <begin position="994"/>
        <end position="1150"/>
    </location>
</feature>
<feature type="transmembrane region" description="Helical" evidence="11">
    <location>
        <begin position="7536"/>
        <end position="7557"/>
    </location>
</feature>
<feature type="compositionally biased region" description="Basic and acidic residues" evidence="10">
    <location>
        <begin position="4825"/>
        <end position="4835"/>
    </location>
</feature>
<feature type="region of interest" description="Disordered" evidence="10">
    <location>
        <begin position="3244"/>
        <end position="3273"/>
    </location>
</feature>
<feature type="compositionally biased region" description="Basic and acidic residues" evidence="10">
    <location>
        <begin position="3541"/>
        <end position="3552"/>
    </location>
</feature>
<evidence type="ECO:0000256" key="10">
    <source>
        <dbReference type="SAM" id="MobiDB-lite"/>
    </source>
</evidence>
<protein>
    <submittedName>
        <fullName evidence="17">Piezo-type mechanosensitive ion channel component 2</fullName>
    </submittedName>
</protein>
<feature type="compositionally biased region" description="Low complexity" evidence="10">
    <location>
        <begin position="3751"/>
        <end position="3760"/>
    </location>
</feature>
<feature type="compositionally biased region" description="Basic residues" evidence="10">
    <location>
        <begin position="4944"/>
        <end position="4955"/>
    </location>
</feature>
<evidence type="ECO:0000256" key="7">
    <source>
        <dbReference type="ARBA" id="ARBA00023065"/>
    </source>
</evidence>
<feature type="region of interest" description="Disordered" evidence="10">
    <location>
        <begin position="2129"/>
        <end position="2214"/>
    </location>
</feature>
<feature type="compositionally biased region" description="Low complexity" evidence="10">
    <location>
        <begin position="1029"/>
        <end position="1054"/>
    </location>
</feature>
<comment type="subcellular location">
    <subcellularLocation>
        <location evidence="1">Cell membrane</location>
        <topology evidence="1">Multi-pass membrane protein</topology>
    </subcellularLocation>
</comment>
<feature type="transmembrane region" description="Helical" evidence="11">
    <location>
        <begin position="1616"/>
        <end position="1634"/>
    </location>
</feature>
<feature type="compositionally biased region" description="Low complexity" evidence="10">
    <location>
        <begin position="1888"/>
        <end position="1901"/>
    </location>
</feature>
<feature type="compositionally biased region" description="Low complexity" evidence="10">
    <location>
        <begin position="1864"/>
        <end position="1880"/>
    </location>
</feature>
<evidence type="ECO:0000256" key="1">
    <source>
        <dbReference type="ARBA" id="ARBA00004651"/>
    </source>
</evidence>
<feature type="transmembrane region" description="Helical" evidence="11">
    <location>
        <begin position="3406"/>
        <end position="3424"/>
    </location>
</feature>
<feature type="compositionally biased region" description="Pro residues" evidence="10">
    <location>
        <begin position="877"/>
        <end position="891"/>
    </location>
</feature>
<sequence length="7813" mass="832085">SRWRLLRRCFWKASEVLRPTCRRAGGFESEWTCVGSAPRTRLQQSGHAQGVAVHVGAAQVTAQGHSRRRVGLRHLWVLSLGCVWTHLCAGDCGLGRACLAALTPQCAGRCPSLAVRAAAARGVASLHTLDSRSRDIPGLASQVGHPPGSLLRLGARTCLLQSWDVTSAAGGGRAGDPRRPALRSPPAHGVPGHRAGAGSAQAACPALTVGFLPPGRSPGLAAASAGHHGRGGGGCATPGRHATHRASRRATPRRAASEAARTETGRGRRAGPPPLLDLEFLVPESSWVGETRGRADPALPVPLLCSKVGAAWETPGDQHWRLLTQLARREGSIIPTDQALLDLNPLLCLLKRAWPGGCAGEDRRELAAKTPCRPWAACVAGGHGQGRKLGLPSMVGRALPRRGNSEPRPFGRLPTGDEAGLDRPDPCLGHPRSLQRPPGSQPARVTQKDLDDPSEKPQRQASPTVSAVGGARLCAAHSPPADTLTRWCHAGAPLRLLNDTGARPPSPLPGRGPQGHLRSGLTPPPPAVLFRYNGFSVVYLVLLLLTPLFPAPSASSMTGPRAPRGALRSAVGTNLPSSLLGTSSKGSVWGASCYGAGRWAAPSPAAPRQAGLVGRGWRGLGHLVPSLGTGPTVYGPSEELVPRSGCYRCPKMSTEGGGSHCTLHPEKASATPSWAARVGPPARRARGLGHICSRAPVPALLGGTQGDPSRLGRGRRRRLERGRAGDTCWGRQQPHTWESPGPPDPAGLQQRGPSQSCRALGSSGEGGPSWRATQGLGPSPGCADSLTPPPTGSTKHLLRAVWVTSAFFLLLQAALQIAFSALPPSGNRRARPRGVRPESCPAGHSTFPVALPLSGSGAEGGQASSSRPTLCLSSRAPPLPGLPGPSIPAAPPGGGLVRPPEAAPADQLEAAASRQARSGPGPAPPRPCLARSPAMAPVRASPEGAAGTRSPLASVAECGLARGPASCPEPRSDLWPPGHSLACAGPGPPASCLPGTSQKCGQGLPRPAAARGPHGSSGLGPRARQSARAQKLALSPSLLQAPSGRRSWSTSESSGEGGSAGRPECMQTPPSLRSSGLRRRAWSPREHPGKGPPGTGLEEAAEGRGAASGCPARPPFRRQSQVPSRVALRSRGGGGRSGGPGRAAFSPGGSRAQLRVVTAIPLLEQPPPALPARAGSAACPHGRGSGGRRRERSRPGQWDAAGRRQGGAAPGRLPVGLKPCRSRRFSRVDAGNIIRLLAPDIWVAMVGVTIARLSHKLTKLRPTGPASYATGLEDQEDDGETEEAQVGAAWGHGTQDPGPGEGEDARASRLLRPAGPSSLRGWRLGCRQRLPQPRQLGRCGGGRRGCTCLGAGSQWGPAGRCHPRLQGTGRREGQAAGRAATTQASLARGWGPAQGLLRSACLGPDPAWAGLSAEAGAGRAQLCPLCSAPTLQEQESDSEDDLISSCSEDSVVGAEVPGKGLMLKVTAFTESLKAMLAPILPTARKVVVTLLLGMAGTVRAAEGKPAWGCQGGQALPAWGGSERRQARWGGVGGEASGGCSRPGLLGSRGPAEEDRLVEAPGSADDPSSRRGLQDAGISPGMASPSVTSAVYFGAFLGLGSWWACRRRLSTPVFSTLCVFMAIFTAGHLGSLYLYQLPFLQLLVPPGDIYASRPSPSSRLRLHVGEAGWGGDCPTPGQASRGGTGAPEVGPGKRCWRGQREVHARPHAAATGPRQPGGPREQAESWAALTWPRLAHRLLGMTALIRTNHTEAWRLHLHPGLDWPDIVSPLVLLLSYYTLVLLGQHWPPQPGTGLRVSVGRAGQGTGEASEGLKVCVAEAPAGLHCAGRAGQQGAPPGPLEAARPRRPHSGPAAPPPLPQGPVEQGSQAGAGRPPSAASSPAKCSWERPQTAAAASTAGQTARARPRLRPLSGADLLRQDVVGVHAQREQSSGLGVAPFTGSETPEAGLLGVVRAPWPTPVSCCLKGRVSHAGLTGGVLRGLVEQRRRPGAALCAVHPGQRGWRGWAGSRGLCSGGGLRRGASTPGLPGSGRAGIQNQAGPRQGAAGTHHRSARPARPARTSPALAVWTRQAQRWPMQRQAWRGLTHKGVLRGRPAPRSQRLAQGRTRSPEPDKRVPLEETLCDHRSAAGAVPAHLGRPGPPFVPSPRESCRQQRAPGPRHPQGPARPPARTSPDVAPAHGRPSLALPARPAADTTSASEPHARLQDGRSSVLPGPTLCSGRWALTALDLPRGTAQHGELHGRVHRVSENTEKNPKPRAEHGRPSSASGPARPPHDGPAPLAHPGPAAALTNGAPPLPRLARPQVMYGQLVYRQAGEPHSSAWQRPRSSITRLLLSEMHSAASTLQSRTCVCPASALNTRKGVGRARLRQCGCGCQAGAGSGPWLAGRRGRSSPPACVLRSLRRAGRQPPARHVAPSRRRELGTLGATRPPSWGHGGPGWGRRHRSVRGWQRVLTAGPGPRLGSSRLGRGRRPQGPRLCTRVPSPGLRDATARASASPPLPLAVAGPPRRRLQRRAPFSAPRAQDPSSPSSRPRPGLPRPSAPSHLPVRDTETRPVNVASRASLPGPNHLLAQTAAGTSAGLPCSEPLPAGRSRRTHSSCPPLSATARALTGVRGARWCAGSRSSEEVRPGASQAVQAAAVAGPRSRGVRVRLFLPEARAEGRRQEAGTPGTRQCTPNRLLGHHNPHRSKTPLPWGSPWLSYTSQKATAPPRPGSSQARDKPRAAASSAGDALPVRELAGPAPSARQGPRRAELGPGLSSFPGAQEEGVLRWRAGRPAWARAPVGEVGLRQPRAAPRSEARSRLPARTPGGGSGRLTPVRRPQSGRVQAARPAHHKLTSRGEDRSGQVPSGRRPRRATNPLTRLSGQRHLPLQPPWGGQPRPPWDSPVSPPWQRARAGQSTGQCLAPAGPPSRPHTQPQGQAEAVRLRSPTRGPHAGGTRQRLPGRCVAPEGPELHVGPTPLPAGDMATRTAEASGLGPVIMKHSYAPALITMMSSGAASTGHGAWLLPTLASVSGRCCLCLEEACPRSQRWQWGAPPTHHDGNSHELGCPTTGRGPEGCSCAFGSSLWPERPLSARTSPPPSAARTPRRAGPRATPLLRTELRLWPKGHLLVFKPQAALTRDTPETGSDVCPAAPAPPQVWSITHVSWLGLVLLLWACVIWMARDHRSLAMKSAPCLVGYANVLVLLNFVVGLRLSSEELFPGVPEWVLSDFDLKFYPQPSLHLGIKAGFPSWRGGGPWRTMVPTPTALSPQGKGRLPSAAWGGGRRAGPRGHGHCHPPQSLYAFLFWLLLRQQILERQTLPAAGAAVPQEELEEASAIQIPRGGEEPGRVQARLQAPSPTQLSKATQTGPRAAWRPVSPRAGLRTALRSGGLGAPRTGPGLCASSLQALAPSSVLVGFLGSSIKGLLVKYWIFVCATMFFVVSFNGKVAVYKIIYIFLFLSWVALYQVSLKPTSSLPPRAPAPPPAACLWASGPGPAVCGAAARRRLWERPLLQGGLSRLRGYGGLEAAGAHSHWSKGTSPVFGRHLHPSPPAASHSPTRRVHEGDAARSSRTDPPPAQGSERAGCRPARVSAGKRDCASRSSSHPPPLLRCSRCARRPESGPLLWRRSALQQGLSELQMHYDSWRRVLKFFWMATICYSMVVLIAIYTYQFQSVAGFFNQTLGLSEEGGGWPLLQGGLPRAPGPGVDVLSRGEQRWLPGRLAEETAVTKAWACRRSCFGTRRALPRPREGYPGTSAKLPTPLGRGRGPVSSKASRSAPKSRAEGPTQSLALPETRVHTGHPQRPHPTSGWPPLDCRCRRSLGQEHTAPTAPRAVLSGHELASGEDRGPTPQAPRAEPVAPQRCRLRDVGLERFDTVELFAKILLPATFLLACILQLHYFNEAFLEATSLLDSPGRWKSAADRYSHAPARGARGRARGCVGPRDQTAALGECRWCGRQPCTRGAHTGRAFLLTGASRCRGAAQPWVFLLGARLRSRSQAGLPAGPPVSPSSASALNPDADCETRIKLEAVGCLRPKPAAQRTWALPQHALGGSTAGPRRHPLSRDYRILLFFGHIAGFVSGFSALVSEAAPGPARWGGPAHQGLCRHPPKAGAAPAHDLDTQGAGPGEPGADAARATCLRGPRGHGPQGQRPRPPHRPTSRVTLQPRGPVRSPQRGAAEGQPEGDAEAPSSRPCPCRGVSPHSASGCSPGPSGEKAGESSVDTADSPEQGEEMPPGDAAPEENVAAGQRWGRASSSWLTEKRKPTRPAGLTPQSQKAPSHSTLGPALRASSRPRRWSALSPAQPQASRASPHSLDLYQGHMRHLLGAGDTVSSGAIRLGLTHPPPLAGMQGKVSVFEKPTSGSRGLQTLAWGQPGTPRGPAGNTTGLCPPAAAAAPSLRTGPVGAAPKTLVRPLGRQRQAPRPRASCCSQQETELPNHRRPTAKAFLFFPEKEVRDWGLVIDKLTAGFLKLLEMVNGTQVLLWRILEIHVIKLVSPVIIWFTLQEASASGPGMRFGGAADVPSNLTLSAQVSLMNSLFYISWVVALPYSTLRGYASHFSAVWACVMVICKMLYQLKSVVPTSYSSNCTEVSSAGSFSQPGGEGVPAPAFSLETLRWGALGRAAKAWARLGGQGRFRRAEELHASKRGGEGQHLAAGPKGRGFWKASARAGHRCGRTPEILGDGDADGTGSWLPASAARAPSGCCEVCCVPGCWPDSLTGSPGGSHATNTLHPHVTSVSEVWPGNSGPAGARLAEGLSPSPQLVDPAEWLGGLKKCDGAVLPCLKVGASGVVSGPWQAESLQGLSAGGLGEAWHRQAPALQLSTPPPPGASQEVSGAAWNRGVGKGSDDAKGRGEDQTAQPSSKPEWEPARPARVCMRAWLHPSQVLGSEGFVSRGPLPIRPVAYGGREAPQGPTRREKGLLQSPEKERGTERELISHHAGPGAGAATGTGHAHHTRACPLHVPRLSRTKSVHTKSKAAAADTHREQSPLPRLERTPHSHHSSTSALLNRTPDLCGPCYASSPATAGSLQGVPELKEGVAHSGPSEFSHHAARQISALTSSTSKSRQLRREDALKGCARTRPATEKCDQAKKEAERAGASSWRGAAPGGGSAPAALAPVCSPRQAELIILALMTMEVTVSRHQRLYRIQRQLLEPLTSTLVDSVTRAQLDEGLLRALQYFINYGFYKFGLEVTPLCWLSLPRSVPFFLKQNATQRAPGWEDGITVHVPRPAAAMGAPNAGFHLPPPRRPARGVHTPGAESRGATMLPQGTSTLTTLCLLCLVAALNAIGRRMDFYALVHVIWLIYLLNLRRRKAIAEMWPRYCGFLVALAIFQYFLCLGVPPAFCTGEPDMHSLGEMLMLANADFALCMAVSLDYPWRTTGTEIHSNLIKWLYLPDFAKKPDANLLLCECQGSERLLAGPQAGQAAGPGPAKSVSVSFAASPPAALSPFHLLAVTQPDRQTRGREVSVAAAGQPVPLQATPSPLFPELFPAEAVSLPSTHPPTCHPSADRPCLSALVPPGTHDFLLLLAASLQWQVFEDENKLWMRVRAGDNVEISRELRPEDLTQLSPVPNFVFCRSSSSPALSARIPDLLHSCTRPSEVEPQFHAEAEHELTRLCSPGGTVPGAESRNHRVQSCVCVTPCGADLWPRVCVCPRSYLDMVKVAIFRYHFWLVLCLLFLAGTTRINILGAGYLVAFGYFMLQGSHLLLKPVKFILRPWDRLIAYSVLVIAAKTFLSSDGPTTDYSSALHGHSLASLRETPRDFILLVASRPSRKSQREGAFRRRFSRGLWANPLPGYILGEKQLDLFGRSAQCHLRVTSTLAVTTSETRKDNVVTEARLGHRQGRRVGACVYLETLLVSHCWLVHSFGMYCTVQGYHFGKAPELSPVQARGQQRLHRAEEVPASLLAPSCWVSRGRSRVLPHRADEHEGKAEARLLRPLPRVAAGAGPSLLLLVGQESKQASAPGSKLWLLGMGSTSLCGAGGKVLKPTRPPRSRCHRHKGRPGSLRARAFKEPGRGWLLSRKGGEQGPEQPAGAGSCGPSPPRDACSPCVHTAAPEDETCEIPEKEAGVLWDAVCFAFLLVQRRVFLSYYHLYVVADQVAAKAVAHREELRPARSLPGLQGQAAWSRRGAALPAEATPVRCSHPLGAADYVGPRGLEICGAWQTCLTRPPKSSSLLPFVDATVTCAHRKAHSPPRGAEILEQSHSEALARSAEEQAEARLVIRKQLSRLFFVRPESAAARGPAIARLLVLPSCCPSFPCSQLAVHRERGWLSLAALSMGRGTDEPSVVNRPLPCRPGPELSVAKETTCWSVQQDSAPPVSTRTQWRPGSFHLSEPEMPHPRPRSAVTRVSSAHSRMCLAQSSSHVGAVQPLELFEEKRLYQYVFIARMDKIKEKQKKIAERQQACKSPEGPASGAEAMGRICQGVTLSSEQSWQGGPAGAAVTPASSEGRLQPSPVLNGHSWSKGVVLRDAGFHLYLDDLHEMDDEEAKKWWRPWVKHPSMVQEGSYSLFETDSEEEEAEGSQGEMKDVRPKPRTAFQDPVSPRRTGGLLSLSKGGALASEAFHALGRHPQHQGVRQGRDQTTRSRTSSLKPDSGQGLSSYIKLVGLPDPPGAGACVLGLPAAALPRAGWGRRRSHQDVEPAPIFMVCTTPSARSPLGRTKRTEGGAAHAENSVSAFTGHKDQASEDTAQSSGRCARGAGAASQASPSVRILAGNDYSANEERRAWPGRLQSPGGAADAVSPQLAHDAWTNSSRSALRMRRQDEGGMERDEQEVDRAQRRHSGGSTGGRRALARTEREKRAPGAPSVPCGGAHWCEAWACKRQQEPAHAGEAILLRQTALLASVTEASRAGVHACSEVRAWQPTSLTSRLEQRIQMNLVRAASHHIPNRKKPTEEKHAVEPEQLPGRWKGVDAAQRCKNTGAPCPPQRPLLTAGQLGPPRDGRSCGFSLCAEVELGLGLPKECVPLEDQGAKAGLPGSGGDWQACTPKSISLQVKRCVPRGRSGGPLEGTTRGGREREEVALARGPLAGEGRARSEVGHLLPHFLHFFWLLSPRPPHLPTGCALAKGLASPFLCRRRAVRDPPAACGSLRATPGAARGQSAPANTGRDPPCGEPPRSLPRSGLTTPGWVAGLAPCPTSKLRPAVTVWAGLVIAGLAFRRNHQHWDTESKTQRLLAVAQFSWVLGKVLMDDMTEALGNMCKDSIMVAAALREERFAWWRAISKASRGKAASTGGGLGGPHALLQEAPQAALARKEEGRAGGPSTKRPPGSQEPLREDTPLLEDMEREAAAEARAGSLPPSRKPPDPELEQSDRFYRKLPRPVRLVFALYQVAESRSALLCYCAIILNHTLSASILTMVLPMLSFLWAMLSIPRPSRRFWMTATYYTEATIVMKYFSQFGFLPWTTKRYAGISREKPFSLPNITGVEKKDSYVLCDLLQLLLLFFHRSSMKRPTAPSLLDRRALQVYRPIRQFFYHLTHPQATSTCDVYAITFLVEALNFAIILLGYGSFGKSSGADLAESLSEDKVPEAFLSMVLLQFGTMIMDRALYLQKTLFGKCVFQVTLVIGMHFWLFFVLPGITERRFNFNCVAQIWYVVKCIYFGLSAYQIKCGYPGQILGNFLAKNFNLISLLLFKGFRFIPFLLELRAVIGWMWTDTALSLSNWICLEDIYANVFIMKCWQESAKKYPQPPGRKKKKVVKYGVGGVITFALVFLMWFPLVFMSLLKTVGGVTNPPLDVSVKIAINGYETLFTMSSQDQNLAPFTDADYDQLTQQYALHPSAMQFLADYRPEDIVRIKIKSHASLIWGISPANRDAMIRELANSTVIHITTSWTIQR</sequence>
<feature type="transmembrane region" description="Helical" evidence="11">
    <location>
        <begin position="5301"/>
        <end position="5323"/>
    </location>
</feature>
<feature type="transmembrane region" description="Helical" evidence="11">
    <location>
        <begin position="3430"/>
        <end position="3449"/>
    </location>
</feature>
<feature type="region of interest" description="Disordered" evidence="10">
    <location>
        <begin position="2403"/>
        <end position="2601"/>
    </location>
</feature>
<feature type="transmembrane region" description="Helical" evidence="11">
    <location>
        <begin position="7466"/>
        <end position="7488"/>
    </location>
</feature>
<feature type="compositionally biased region" description="Basic and acidic residues" evidence="10">
    <location>
        <begin position="446"/>
        <end position="458"/>
    </location>
</feature>
<feature type="domain" description="Piezo TM1-24" evidence="15">
    <location>
        <begin position="1732"/>
        <end position="1786"/>
    </location>
</feature>
<feature type="region of interest" description="Disordered" evidence="10">
    <location>
        <begin position="498"/>
        <end position="520"/>
    </location>
</feature>
<feature type="compositionally biased region" description="Basic residues" evidence="10">
    <location>
        <begin position="5969"/>
        <end position="5981"/>
    </location>
</feature>
<dbReference type="InterPro" id="IPR056769">
    <property type="entry name" value="Piezo_TM1-24"/>
</dbReference>
<feature type="region of interest" description="Disordered" evidence="10">
    <location>
        <begin position="823"/>
        <end position="950"/>
    </location>
</feature>
<gene>
    <name evidence="17" type="ORF">J0S82_018663</name>
</gene>
<feature type="transmembrane region" description="Helical" evidence="11">
    <location>
        <begin position="7678"/>
        <end position="7702"/>
    </location>
</feature>
<feature type="region of interest" description="Disordered" evidence="10">
    <location>
        <begin position="3725"/>
        <end position="3796"/>
    </location>
</feature>
<evidence type="ECO:0000259" key="15">
    <source>
        <dbReference type="Pfam" id="PF24871"/>
    </source>
</evidence>
<feature type="region of interest" description="Disordered" evidence="10">
    <location>
        <begin position="169"/>
        <end position="198"/>
    </location>
</feature>
<dbReference type="InterPro" id="IPR056770">
    <property type="entry name" value="Piezo_THU9_anchor"/>
</dbReference>
<feature type="compositionally biased region" description="Polar residues" evidence="10">
    <location>
        <begin position="4251"/>
        <end position="4262"/>
    </location>
</feature>
<feature type="compositionally biased region" description="Low complexity" evidence="10">
    <location>
        <begin position="2053"/>
        <end position="2062"/>
    </location>
</feature>
<feature type="domain" description="Piezo transmembrane helical unit" evidence="14">
    <location>
        <begin position="7313"/>
        <end position="7430"/>
    </location>
</feature>
<proteinExistence type="inferred from homology"/>
<feature type="region of interest" description="Disordered" evidence="10">
    <location>
        <begin position="6706"/>
        <end position="6787"/>
    </location>
</feature>
<feature type="compositionally biased region" description="Low complexity" evidence="10">
    <location>
        <begin position="2276"/>
        <end position="2288"/>
    </location>
</feature>
<feature type="compositionally biased region" description="Pro residues" evidence="10">
    <location>
        <begin position="2157"/>
        <end position="2166"/>
    </location>
</feature>
<evidence type="ECO:0000256" key="6">
    <source>
        <dbReference type="ARBA" id="ARBA00022989"/>
    </source>
</evidence>
<dbReference type="Pfam" id="PF23188">
    <property type="entry name" value="THU_Piezo1"/>
    <property type="match status" value="1"/>
</dbReference>
<keyword evidence="18" id="KW-1185">Reference proteome</keyword>
<dbReference type="EMBL" id="JAGFMF010011769">
    <property type="protein sequence ID" value="KAG8513336.1"/>
    <property type="molecule type" value="Genomic_DNA"/>
</dbReference>
<dbReference type="Proteomes" id="UP000700334">
    <property type="component" value="Unassembled WGS sequence"/>
</dbReference>
<dbReference type="GO" id="GO:0008381">
    <property type="term" value="F:mechanosensitive monoatomic ion channel activity"/>
    <property type="evidence" value="ECO:0007669"/>
    <property type="project" value="InterPro"/>
</dbReference>
<feature type="region of interest" description="Disordered" evidence="10">
    <location>
        <begin position="5017"/>
        <end position="5085"/>
    </location>
</feature>
<feature type="non-terminal residue" evidence="17">
    <location>
        <position position="1"/>
    </location>
</feature>
<feature type="compositionally biased region" description="Gly residues" evidence="10">
    <location>
        <begin position="1131"/>
        <end position="1141"/>
    </location>
</feature>
<feature type="region of interest" description="Disordered" evidence="10">
    <location>
        <begin position="382"/>
        <end position="467"/>
    </location>
</feature>
<comment type="caution">
    <text evidence="17">The sequence shown here is derived from an EMBL/GenBank/DDBJ whole genome shotgun (WGS) entry which is preliminary data.</text>
</comment>
<keyword evidence="3" id="KW-0813">Transport</keyword>
<feature type="region of interest" description="Disordered" evidence="10">
    <location>
        <begin position="1261"/>
        <end position="1306"/>
    </location>
</feature>
<feature type="domain" description="Piezo TM1-24" evidence="15">
    <location>
        <begin position="3392"/>
        <end position="3450"/>
    </location>
</feature>
<feature type="region of interest" description="Disordered" evidence="10">
    <location>
        <begin position="3070"/>
        <end position="3091"/>
    </location>
</feature>
<feature type="region of interest" description="Disordered" evidence="10">
    <location>
        <begin position="2785"/>
        <end position="2944"/>
    </location>
</feature>
<evidence type="ECO:0000313" key="17">
    <source>
        <dbReference type="EMBL" id="KAG8513336.1"/>
    </source>
</evidence>
<feature type="region of interest" description="Disordered" evidence="10">
    <location>
        <begin position="5997"/>
        <end position="6021"/>
    </location>
</feature>
<feature type="region of interest" description="Disordered" evidence="10">
    <location>
        <begin position="1699"/>
        <end position="1721"/>
    </location>
</feature>
<dbReference type="OrthoDB" id="303066at2759"/>
<evidence type="ECO:0000259" key="12">
    <source>
        <dbReference type="Pfam" id="PF12166"/>
    </source>
</evidence>
<feature type="region of interest" description="Disordered" evidence="10">
    <location>
        <begin position="3336"/>
        <end position="3355"/>
    </location>
</feature>
<feature type="compositionally biased region" description="Low complexity" evidence="10">
    <location>
        <begin position="2517"/>
        <end position="2532"/>
    </location>
</feature>
<feature type="region of interest" description="Disordered" evidence="10">
    <location>
        <begin position="6491"/>
        <end position="6531"/>
    </location>
</feature>
<feature type="compositionally biased region" description="Low complexity" evidence="10">
    <location>
        <begin position="2490"/>
        <end position="2505"/>
    </location>
</feature>
<keyword evidence="9" id="KW-0407">Ion channel</keyword>
<name>A0A8J6DM86_GALPY</name>
<feature type="region of interest" description="Disordered" evidence="10">
    <location>
        <begin position="1526"/>
        <end position="1579"/>
    </location>
</feature>
<feature type="domain" description="Piezo THU9 and anchor" evidence="16">
    <location>
        <begin position="7465"/>
        <end position="7700"/>
    </location>
</feature>
<feature type="region of interest" description="Disordered" evidence="10">
    <location>
        <begin position="657"/>
        <end position="676"/>
    </location>
</feature>
<feature type="domain" description="Piezo TM25-28" evidence="13">
    <location>
        <begin position="6033"/>
        <end position="6087"/>
    </location>
</feature>
<feature type="region of interest" description="Disordered" evidence="10">
    <location>
        <begin position="2234"/>
        <end position="2295"/>
    </location>
</feature>
<keyword evidence="8 11" id="KW-0472">Membrane</keyword>
<feature type="region of interest" description="Disordered" evidence="10">
    <location>
        <begin position="4884"/>
        <end position="4988"/>
    </location>
</feature>
<comment type="similarity">
    <text evidence="2">Belongs to the PIEZO (TC 1.A.75) family.</text>
</comment>
<feature type="transmembrane region" description="Helical" evidence="11">
    <location>
        <begin position="3631"/>
        <end position="3650"/>
    </location>
</feature>
<dbReference type="GO" id="GO:0005886">
    <property type="term" value="C:plasma membrane"/>
    <property type="evidence" value="ECO:0007669"/>
    <property type="project" value="UniProtKB-SubCell"/>
</dbReference>
<feature type="transmembrane region" description="Helical" evidence="11">
    <location>
        <begin position="3139"/>
        <end position="3162"/>
    </location>
</feature>
<feature type="region of interest" description="Disordered" evidence="10">
    <location>
        <begin position="7065"/>
        <end position="7103"/>
    </location>
</feature>
<keyword evidence="5 11" id="KW-0812">Transmembrane</keyword>
<feature type="compositionally biased region" description="Basic and acidic residues" evidence="10">
    <location>
        <begin position="4961"/>
        <end position="4976"/>
    </location>
</feature>
<feature type="compositionally biased region" description="Polar residues" evidence="10">
    <location>
        <begin position="5035"/>
        <end position="5044"/>
    </location>
</feature>
<feature type="compositionally biased region" description="Basic residues" evidence="10">
    <location>
        <begin position="2679"/>
        <end position="2688"/>
    </location>
</feature>
<feature type="compositionally biased region" description="Low complexity" evidence="10">
    <location>
        <begin position="2180"/>
        <end position="2191"/>
    </location>
</feature>
<dbReference type="InterPro" id="IPR056768">
    <property type="entry name" value="THU_Piezo"/>
</dbReference>
<feature type="compositionally biased region" description="Acidic residues" evidence="10">
    <location>
        <begin position="1273"/>
        <end position="1283"/>
    </location>
</feature>
<feature type="region of interest" description="Disordered" evidence="10">
    <location>
        <begin position="1825"/>
        <end position="1909"/>
    </location>
</feature>
<feature type="compositionally biased region" description="Polar residues" evidence="10">
    <location>
        <begin position="3337"/>
        <end position="3349"/>
    </location>
</feature>
<feature type="region of interest" description="Disordered" evidence="10">
    <location>
        <begin position="6630"/>
        <end position="6687"/>
    </location>
</feature>
<evidence type="ECO:0000256" key="11">
    <source>
        <dbReference type="SAM" id="Phobius"/>
    </source>
</evidence>
<feature type="region of interest" description="Disordered" evidence="10">
    <location>
        <begin position="220"/>
        <end position="275"/>
    </location>
</feature>
<evidence type="ECO:0000256" key="5">
    <source>
        <dbReference type="ARBA" id="ARBA00022692"/>
    </source>
</evidence>
<feature type="compositionally biased region" description="Low complexity" evidence="10">
    <location>
        <begin position="2455"/>
        <end position="2465"/>
    </location>
</feature>
<feature type="transmembrane region" description="Helical" evidence="11">
    <location>
        <begin position="5647"/>
        <end position="5680"/>
    </location>
</feature>
<feature type="domain" description="Piezo TM1-24" evidence="15">
    <location>
        <begin position="3618"/>
        <end position="3668"/>
    </location>
</feature>
<dbReference type="Pfam" id="PF15917">
    <property type="entry name" value="Piezo_TM25-28"/>
    <property type="match status" value="4"/>
</dbReference>
<evidence type="ECO:0000256" key="4">
    <source>
        <dbReference type="ARBA" id="ARBA00022475"/>
    </source>
</evidence>
<feature type="compositionally biased region" description="Low complexity" evidence="10">
    <location>
        <begin position="6669"/>
        <end position="6686"/>
    </location>
</feature>
<evidence type="ECO:0000313" key="18">
    <source>
        <dbReference type="Proteomes" id="UP000700334"/>
    </source>
</evidence>
<evidence type="ECO:0000256" key="3">
    <source>
        <dbReference type="ARBA" id="ARBA00022448"/>
    </source>
</evidence>
<evidence type="ECO:0000256" key="9">
    <source>
        <dbReference type="ARBA" id="ARBA00023303"/>
    </source>
</evidence>
<feature type="region of interest" description="Disordered" evidence="10">
    <location>
        <begin position="2084"/>
        <end position="2114"/>
    </location>
</feature>
<feature type="region of interest" description="Disordered" evidence="10">
    <location>
        <begin position="6547"/>
        <end position="6577"/>
    </location>
</feature>
<feature type="compositionally biased region" description="Basic and acidic residues" evidence="10">
    <location>
        <begin position="6740"/>
        <end position="6757"/>
    </location>
</feature>
<organism evidence="17 18">
    <name type="scientific">Galemys pyrenaicus</name>
    <name type="common">Iberian desman</name>
    <name type="synonym">Pyrenean desman</name>
    <dbReference type="NCBI Taxonomy" id="202257"/>
    <lineage>
        <taxon>Eukaryota</taxon>
        <taxon>Metazoa</taxon>
        <taxon>Chordata</taxon>
        <taxon>Craniata</taxon>
        <taxon>Vertebrata</taxon>
        <taxon>Euteleostomi</taxon>
        <taxon>Mammalia</taxon>
        <taxon>Eutheria</taxon>
        <taxon>Laurasiatheria</taxon>
        <taxon>Eulipotyphla</taxon>
        <taxon>Talpidae</taxon>
        <taxon>Galemys</taxon>
    </lineage>
</organism>
<dbReference type="InterPro" id="IPR031334">
    <property type="entry name" value="Piezo_cap_dom"/>
</dbReference>
<keyword evidence="4" id="KW-1003">Cell membrane</keyword>
<evidence type="ECO:0000259" key="16">
    <source>
        <dbReference type="Pfam" id="PF24874"/>
    </source>
</evidence>
<feature type="region of interest" description="Disordered" evidence="10">
    <location>
        <begin position="4798"/>
        <end position="4850"/>
    </location>
</feature>
<dbReference type="PANTHER" id="PTHR47049:SF7">
    <property type="entry name" value="PIEZO-TYPE MECHANOSENSITIVE ION CHANNEL COMPONENT 2 ISOFORM X1"/>
    <property type="match status" value="1"/>
</dbReference>
<accession>A0A8J6DM86</accession>
<keyword evidence="7" id="KW-0406">Ion transport</keyword>
<evidence type="ECO:0000256" key="8">
    <source>
        <dbReference type="ARBA" id="ARBA00023136"/>
    </source>
</evidence>
<feature type="transmembrane region" description="Helical" evidence="11">
    <location>
        <begin position="5273"/>
        <end position="5289"/>
    </location>
</feature>